<keyword evidence="3" id="KW-1185">Reference proteome</keyword>
<feature type="region of interest" description="Disordered" evidence="1">
    <location>
        <begin position="82"/>
        <end position="199"/>
    </location>
</feature>
<evidence type="ECO:0000313" key="2">
    <source>
        <dbReference type="EMBL" id="RYO78121.1"/>
    </source>
</evidence>
<evidence type="ECO:0000256" key="1">
    <source>
        <dbReference type="SAM" id="MobiDB-lite"/>
    </source>
</evidence>
<organism evidence="2 3">
    <name type="scientific">Monosporascus cannonballus</name>
    <dbReference type="NCBI Taxonomy" id="155416"/>
    <lineage>
        <taxon>Eukaryota</taxon>
        <taxon>Fungi</taxon>
        <taxon>Dikarya</taxon>
        <taxon>Ascomycota</taxon>
        <taxon>Pezizomycotina</taxon>
        <taxon>Sordariomycetes</taxon>
        <taxon>Xylariomycetidae</taxon>
        <taxon>Xylariales</taxon>
        <taxon>Xylariales incertae sedis</taxon>
        <taxon>Monosporascus</taxon>
    </lineage>
</organism>
<protein>
    <submittedName>
        <fullName evidence="2">Uncharacterized protein</fullName>
    </submittedName>
</protein>
<proteinExistence type="predicted"/>
<feature type="compositionally biased region" description="Basic and acidic residues" evidence="1">
    <location>
        <begin position="176"/>
        <end position="188"/>
    </location>
</feature>
<name>A0ABY0GVA0_9PEZI</name>
<gene>
    <name evidence="2" type="ORF">DL762_008858</name>
</gene>
<dbReference type="EMBL" id="QJNS01000406">
    <property type="protein sequence ID" value="RYO78121.1"/>
    <property type="molecule type" value="Genomic_DNA"/>
</dbReference>
<accession>A0ABY0GVA0</accession>
<feature type="compositionally biased region" description="Polar residues" evidence="1">
    <location>
        <begin position="166"/>
        <end position="175"/>
    </location>
</feature>
<comment type="caution">
    <text evidence="2">The sequence shown here is derived from an EMBL/GenBank/DDBJ whole genome shotgun (WGS) entry which is preliminary data.</text>
</comment>
<dbReference type="Proteomes" id="UP000294003">
    <property type="component" value="Unassembled WGS sequence"/>
</dbReference>
<feature type="compositionally biased region" description="Acidic residues" evidence="1">
    <location>
        <begin position="138"/>
        <end position="149"/>
    </location>
</feature>
<reference evidence="2 3" key="1">
    <citation type="submission" date="2018-06" db="EMBL/GenBank/DDBJ databases">
        <title>Complete Genomes of Monosporascus.</title>
        <authorList>
            <person name="Robinson A.J."/>
            <person name="Natvig D.O."/>
        </authorList>
    </citation>
    <scope>NUCLEOTIDE SEQUENCE [LARGE SCALE GENOMIC DNA]</scope>
    <source>
        <strain evidence="2 3">CBS 609.92</strain>
    </source>
</reference>
<evidence type="ECO:0000313" key="3">
    <source>
        <dbReference type="Proteomes" id="UP000294003"/>
    </source>
</evidence>
<sequence>MVFRQGLFGATGFVMGLHCASLVRPPRRPGPNQYVQPYNYQEAADALAFFQNATAAEFRQARNRFATDTDAGFDRLNTFPRARFPERRGRGNWPAVMQGAVDRSTADAGVTPQTPRRERPQCRPGSPAPGSRERPFTFDDEEDEEDDVFGTDSRGRRTSPPRASGGDSTRQIRSASSREIHFSLDENGRTGGLSTQKRPESFPLAQGIRDLQQSSRPIFNSSSAHWIHRKGQHRLPKDLRGRVKKNGEARGGGMNMVSGKPPSGLLDTYRYGFRHNPLLSPHIPPLDKNRPLNLNLRLNRNLYSLKSPQPSTVG</sequence>